<evidence type="ECO:0000313" key="3">
    <source>
        <dbReference type="EMBL" id="GGZ94075.1"/>
    </source>
</evidence>
<feature type="domain" description="Tyr recombinase" evidence="2">
    <location>
        <begin position="1"/>
        <end position="162"/>
    </location>
</feature>
<dbReference type="InterPro" id="IPR011010">
    <property type="entry name" value="DNA_brk_join_enz"/>
</dbReference>
<protein>
    <recommendedName>
        <fullName evidence="2">Tyr recombinase domain-containing protein</fullName>
    </recommendedName>
</protein>
<proteinExistence type="predicted"/>
<evidence type="ECO:0000259" key="2">
    <source>
        <dbReference type="PROSITE" id="PS51898"/>
    </source>
</evidence>
<dbReference type="Pfam" id="PF00589">
    <property type="entry name" value="Phage_integrase"/>
    <property type="match status" value="1"/>
</dbReference>
<dbReference type="CDD" id="cd00397">
    <property type="entry name" value="DNA_BRE_C"/>
    <property type="match status" value="1"/>
</dbReference>
<dbReference type="InterPro" id="IPR002104">
    <property type="entry name" value="Integrase_catalytic"/>
</dbReference>
<dbReference type="EMBL" id="BMVX01000036">
    <property type="protein sequence ID" value="GGZ94075.1"/>
    <property type="molecule type" value="Genomic_DNA"/>
</dbReference>
<dbReference type="PROSITE" id="PS51898">
    <property type="entry name" value="TYR_RECOMBINASE"/>
    <property type="match status" value="1"/>
</dbReference>
<sequence length="289" mass="33100">MRCGLRITDTVRLPHDCIVHDADSAPYLRYLNHKMKREALVPIDEELEREIRDHQRHLRDRWPHGTPVLLPRSLKNADGHEPTDDHVYRRAMHQWLKACDVRDEHGRLVKVTPHQFRHTLGTRLINRDVPQEVVRRILDHDSHMMTAHYARLSDTRIRRHWEQAREVDITGQTVARDPEGPLAEASWAKQRLGRVTQALPNGFCGLPVQKSCPHANARLTCPMFVTTPEFLPQHRQQRQQLLQIVSAAEARGQLRVVEMNQQALGSLDQIVTALEEDEAPGGAEAADAG</sequence>
<dbReference type="InterPro" id="IPR050090">
    <property type="entry name" value="Tyrosine_recombinase_XerCD"/>
</dbReference>
<gene>
    <name evidence="3" type="ORF">GCM10010371_62350</name>
</gene>
<dbReference type="InterPro" id="IPR013762">
    <property type="entry name" value="Integrase-like_cat_sf"/>
</dbReference>
<keyword evidence="1" id="KW-0233">DNA recombination</keyword>
<dbReference type="PANTHER" id="PTHR30349">
    <property type="entry name" value="PHAGE INTEGRASE-RELATED"/>
    <property type="match status" value="1"/>
</dbReference>
<dbReference type="GO" id="GO:0015074">
    <property type="term" value="P:DNA integration"/>
    <property type="evidence" value="ECO:0007669"/>
    <property type="project" value="InterPro"/>
</dbReference>
<reference evidence="3" key="2">
    <citation type="submission" date="2020-09" db="EMBL/GenBank/DDBJ databases">
        <authorList>
            <person name="Sun Q."/>
            <person name="Ohkuma M."/>
        </authorList>
    </citation>
    <scope>NUCLEOTIDE SEQUENCE</scope>
    <source>
        <strain evidence="3">JCM 4834</strain>
    </source>
</reference>
<dbReference type="GO" id="GO:0003677">
    <property type="term" value="F:DNA binding"/>
    <property type="evidence" value="ECO:0007669"/>
    <property type="project" value="InterPro"/>
</dbReference>
<dbReference type="Gene3D" id="1.10.443.10">
    <property type="entry name" value="Intergrase catalytic core"/>
    <property type="match status" value="1"/>
</dbReference>
<name>A0A918RBP9_9ACTN</name>
<dbReference type="SUPFAM" id="SSF56349">
    <property type="entry name" value="DNA breaking-rejoining enzymes"/>
    <property type="match status" value="1"/>
</dbReference>
<dbReference type="GO" id="GO:0006310">
    <property type="term" value="P:DNA recombination"/>
    <property type="evidence" value="ECO:0007669"/>
    <property type="project" value="UniProtKB-KW"/>
</dbReference>
<evidence type="ECO:0000313" key="4">
    <source>
        <dbReference type="Proteomes" id="UP000634660"/>
    </source>
</evidence>
<accession>A0A918RBP9</accession>
<dbReference type="AlphaFoldDB" id="A0A918RBP9"/>
<comment type="caution">
    <text evidence="3">The sequence shown here is derived from an EMBL/GenBank/DDBJ whole genome shotgun (WGS) entry which is preliminary data.</text>
</comment>
<dbReference type="RefSeq" id="WP_208835994.1">
    <property type="nucleotide sequence ID" value="NZ_BMVX01000036.1"/>
</dbReference>
<organism evidence="3 4">
    <name type="scientific">Streptomyces subrutilus</name>
    <dbReference type="NCBI Taxonomy" id="36818"/>
    <lineage>
        <taxon>Bacteria</taxon>
        <taxon>Bacillati</taxon>
        <taxon>Actinomycetota</taxon>
        <taxon>Actinomycetes</taxon>
        <taxon>Kitasatosporales</taxon>
        <taxon>Streptomycetaceae</taxon>
        <taxon>Streptomyces</taxon>
    </lineage>
</organism>
<evidence type="ECO:0000256" key="1">
    <source>
        <dbReference type="ARBA" id="ARBA00023172"/>
    </source>
</evidence>
<dbReference type="Proteomes" id="UP000634660">
    <property type="component" value="Unassembled WGS sequence"/>
</dbReference>
<reference evidence="3" key="1">
    <citation type="journal article" date="2014" name="Int. J. Syst. Evol. Microbiol.">
        <title>Complete genome sequence of Corynebacterium casei LMG S-19264T (=DSM 44701T), isolated from a smear-ripened cheese.</title>
        <authorList>
            <consortium name="US DOE Joint Genome Institute (JGI-PGF)"/>
            <person name="Walter F."/>
            <person name="Albersmeier A."/>
            <person name="Kalinowski J."/>
            <person name="Ruckert C."/>
        </authorList>
    </citation>
    <scope>NUCLEOTIDE SEQUENCE</scope>
    <source>
        <strain evidence="3">JCM 4834</strain>
    </source>
</reference>